<name>A0ACC5YFB5_9TELE</name>
<feature type="non-terminal residue" evidence="1">
    <location>
        <position position="1"/>
    </location>
</feature>
<evidence type="ECO:0000313" key="1">
    <source>
        <dbReference type="EMBL" id="MCJ8733736.1"/>
    </source>
</evidence>
<dbReference type="EMBL" id="CM040981">
    <property type="protein sequence ID" value="MCJ8733736.1"/>
    <property type="molecule type" value="Genomic_DNA"/>
</dbReference>
<sequence length="1061" mass="118167">KASALHATPHLLLSSHVICYCQHFLSYREKQKGPEELQWSRRTMEVQRITLIMNLWLLSSLNLQHASAFNLDNANVLRKNGEAGSLFGYSLAMHHQLKPTDQQLLLIGAPHAKALPSQKANITGGLYRCEFTMQSDDCERIPVDTEDEKPGQGIDRRENQWMGVQVKSQGPGGKVVVCAHRYQQWENGNQQVLGRCFILKENLIVENTMMFCPNRGGSKDLFGYCQQGVSAAFTKEENYVVVSGPGAYDWKGFALDSGTNLLKKEEQVIVAGAPRSNLSGEVLFLKPEALEGKSLHQLQRKERYSSTDMEAGPGGAVYVYINRRDGRDWDRLQPDILTGNKDSMFGLAVANIGDINHDGYNGSHIRKCTFTKIWDDLVVGAPQYSSTDMEAGPGGAVYVYINRRDGRDWHRLQPDILTGNKDSMFGLAVANIGDINHDGYNDFAVGAPYDDDGAVYIYLGKTGHFLQKYNQVLHGKSHKIKLFGYSLSGNMDIDGNGYPDLAVGSLSDSVLVYRSKPVISIEKSLTLAPSEMDFEERDCQKEIFYKLNADQSRLVFQNNHEGNITLRKQGQKECVQSRLRLQADTENKLTEIPVSVSVSLPQNSPPQTLSQSSLPALQPVLNDLQPRESTAKFMFLNPGCGSDNICQSNLQLQYSFCTKDQHRDTCSPLAREDGVAVISPGAGNTALEITVTNHGGDDAHLAQLVANFPESLPLSSVILKQDSKLNVQCDVDGSKTRAECDLGNPFKRNAEVTFYLLLNTDRLTPSITDVNVTLNLQTISVQNISEIVAEARVFFELYLQVFGLAKPSKVYYGEVKNSKSEEEIGEPVQYEFTISNMGRPLKSSASVTLNIQWPKENKEGKWLLYLLQITGPNNQSIPCSPASEISPLKHAQEVTKGRGKRQTEASALSSGLLSLFGSKNRYEYLTCADKLKCVELRCPLKASDRTAVTLHSRLWSSTFVEEYSSLNYLDIVLNVSLSLDGTQKNIRLWGSQTQVRLTVFPENKPTFLSRVPWWVILLSVVLALLLLSLLIYFLSKMGCLKCVMHTENKGYHSINENHARK</sequence>
<keyword evidence="2" id="KW-1185">Reference proteome</keyword>
<proteinExistence type="predicted"/>
<gene>
    <name evidence="1" type="ORF">PDJAM_G00226990</name>
</gene>
<protein>
    <submittedName>
        <fullName evidence="1">Uncharacterized protein</fullName>
    </submittedName>
</protein>
<accession>A0ACC5YFB5</accession>
<comment type="caution">
    <text evidence="1">The sequence shown here is derived from an EMBL/GenBank/DDBJ whole genome shotgun (WGS) entry which is preliminary data.</text>
</comment>
<reference evidence="1" key="1">
    <citation type="submission" date="2020-02" db="EMBL/GenBank/DDBJ databases">
        <title>Genome sequencing of the panga catfish, Pangasius djambal.</title>
        <authorList>
            <person name="Wen M."/>
            <person name="Zahm M."/>
            <person name="Roques C."/>
            <person name="Cabau C."/>
            <person name="Klopp C."/>
            <person name="Donnadieu C."/>
            <person name="Jouanno E."/>
            <person name="Avarre J.-C."/>
            <person name="Campet M."/>
            <person name="Ha T."/>
            <person name="Dugue R."/>
            <person name="Lampietro C."/>
            <person name="Louis A."/>
            <person name="Herpin A."/>
            <person name="Echchiki A."/>
            <person name="Berthelot C."/>
            <person name="Parey E."/>
            <person name="Roest-Crollius H."/>
            <person name="Braasch I."/>
            <person name="Postlethwait J.H."/>
            <person name="Bobe J."/>
            <person name="Montfort J."/>
            <person name="Bouchez O."/>
            <person name="Begum T."/>
            <person name="Schartl M."/>
            <person name="Gustiano R."/>
            <person name="Guiguen Y."/>
        </authorList>
    </citation>
    <scope>NUCLEOTIDE SEQUENCE</scope>
    <source>
        <strain evidence="1">Pdj_M5554</strain>
    </source>
</reference>
<dbReference type="Proteomes" id="UP000830395">
    <property type="component" value="Chromosome 7"/>
</dbReference>
<organism evidence="1 2">
    <name type="scientific">Pangasius djambal</name>
    <dbReference type="NCBI Taxonomy" id="1691987"/>
    <lineage>
        <taxon>Eukaryota</taxon>
        <taxon>Metazoa</taxon>
        <taxon>Chordata</taxon>
        <taxon>Craniata</taxon>
        <taxon>Vertebrata</taxon>
        <taxon>Euteleostomi</taxon>
        <taxon>Actinopterygii</taxon>
        <taxon>Neopterygii</taxon>
        <taxon>Teleostei</taxon>
        <taxon>Ostariophysi</taxon>
        <taxon>Siluriformes</taxon>
        <taxon>Pangasiidae</taxon>
        <taxon>Pangasius</taxon>
    </lineage>
</organism>
<evidence type="ECO:0000313" key="2">
    <source>
        <dbReference type="Proteomes" id="UP000830395"/>
    </source>
</evidence>